<sequence length="196" mass="21266">MHTIFALSALFFSSIASASPHPITKRAASCPQIFSLNISTPGHTFSGLPIIQSGRSTYLTTTPLIAEDGDTLARFYRNDSTHLYATGFNTDYMGQHQTPPYQMITFDFGFNIFAMDPVGAERTYTYIDESYSVNSVTEGLNFMSVDGGPNGWFVCGGEDETVWQVIMGTVNAGVDGSCFPVSMSMYPLAPIAADVC</sequence>
<feature type="chain" id="PRO_5040141414" evidence="1">
    <location>
        <begin position="19"/>
        <end position="196"/>
    </location>
</feature>
<feature type="signal peptide" evidence="1">
    <location>
        <begin position="1"/>
        <end position="18"/>
    </location>
</feature>
<protein>
    <submittedName>
        <fullName evidence="2">Uncharacterized protein</fullName>
    </submittedName>
</protein>
<gene>
    <name evidence="2" type="ORF">BJ878DRAFT_509297</name>
</gene>
<dbReference type="EMBL" id="MU253954">
    <property type="protein sequence ID" value="KAG9243746.1"/>
    <property type="molecule type" value="Genomic_DNA"/>
</dbReference>
<evidence type="ECO:0000313" key="2">
    <source>
        <dbReference type="EMBL" id="KAG9243746.1"/>
    </source>
</evidence>
<keyword evidence="1" id="KW-0732">Signal</keyword>
<proteinExistence type="predicted"/>
<accession>A0A9P7Z1X4</accession>
<name>A0A9P7Z1X4_9HELO</name>
<keyword evidence="3" id="KW-1185">Reference proteome</keyword>
<comment type="caution">
    <text evidence="2">The sequence shown here is derived from an EMBL/GenBank/DDBJ whole genome shotgun (WGS) entry which is preliminary data.</text>
</comment>
<dbReference type="Proteomes" id="UP000887226">
    <property type="component" value="Unassembled WGS sequence"/>
</dbReference>
<reference evidence="2" key="1">
    <citation type="journal article" date="2021" name="IMA Fungus">
        <title>Genomic characterization of three marine fungi, including Emericellopsis atlantica sp. nov. with signatures of a generalist lifestyle and marine biomass degradation.</title>
        <authorList>
            <person name="Hagestad O.C."/>
            <person name="Hou L."/>
            <person name="Andersen J.H."/>
            <person name="Hansen E.H."/>
            <person name="Altermark B."/>
            <person name="Li C."/>
            <person name="Kuhnert E."/>
            <person name="Cox R.J."/>
            <person name="Crous P.W."/>
            <person name="Spatafora J.W."/>
            <person name="Lail K."/>
            <person name="Amirebrahimi M."/>
            <person name="Lipzen A."/>
            <person name="Pangilinan J."/>
            <person name="Andreopoulos W."/>
            <person name="Hayes R.D."/>
            <person name="Ng V."/>
            <person name="Grigoriev I.V."/>
            <person name="Jackson S.A."/>
            <person name="Sutton T.D.S."/>
            <person name="Dobson A.D.W."/>
            <person name="Rama T."/>
        </authorList>
    </citation>
    <scope>NUCLEOTIDE SEQUENCE</scope>
    <source>
        <strain evidence="2">TRa3180A</strain>
    </source>
</reference>
<evidence type="ECO:0000256" key="1">
    <source>
        <dbReference type="SAM" id="SignalP"/>
    </source>
</evidence>
<organism evidence="2 3">
    <name type="scientific">Calycina marina</name>
    <dbReference type="NCBI Taxonomy" id="1763456"/>
    <lineage>
        <taxon>Eukaryota</taxon>
        <taxon>Fungi</taxon>
        <taxon>Dikarya</taxon>
        <taxon>Ascomycota</taxon>
        <taxon>Pezizomycotina</taxon>
        <taxon>Leotiomycetes</taxon>
        <taxon>Helotiales</taxon>
        <taxon>Pezizellaceae</taxon>
        <taxon>Calycina</taxon>
    </lineage>
</organism>
<evidence type="ECO:0000313" key="3">
    <source>
        <dbReference type="Proteomes" id="UP000887226"/>
    </source>
</evidence>
<dbReference type="AlphaFoldDB" id="A0A9P7Z1X4"/>